<feature type="signal peptide" evidence="1">
    <location>
        <begin position="1"/>
        <end position="21"/>
    </location>
</feature>
<keyword evidence="1" id="KW-0732">Signal</keyword>
<evidence type="ECO:0000256" key="1">
    <source>
        <dbReference type="SAM" id="SignalP"/>
    </source>
</evidence>
<feature type="chain" id="PRO_5045238335" evidence="1">
    <location>
        <begin position="22"/>
        <end position="254"/>
    </location>
</feature>
<sequence length="254" mass="27918">MMMLRNVLVCVACTASGKLVADEPCACGDNVAAEPRNSTRAVMFLTSDNISSGAIVVEVSLAEASCSRCQTEEGEVIAETETEEVPEKLLKDSSRSDLTEIDPLPLRPRDEHKVVVMTRNLFEIDRERQSCESWREEGKLRASFVRSSSGSLELIVSGRDKGVLFRVQRSDSLAQPESGPAQHGLEDDGWIEDTQYFGEKPSTTSSSSFLKKPDYCEFAHLVPVFSETLPLTPQLSNGAEKSSCFPPKIPNLEL</sequence>
<dbReference type="Proteomes" id="UP000266723">
    <property type="component" value="Unassembled WGS sequence"/>
</dbReference>
<comment type="caution">
    <text evidence="2">The sequence shown here is derived from an EMBL/GenBank/DDBJ whole genome shotgun (WGS) entry which is preliminary data.</text>
</comment>
<evidence type="ECO:0000313" key="3">
    <source>
        <dbReference type="Proteomes" id="UP000266723"/>
    </source>
</evidence>
<accession>A0ABQ7DPQ3</accession>
<keyword evidence="3" id="KW-1185">Reference proteome</keyword>
<evidence type="ECO:0000313" key="2">
    <source>
        <dbReference type="EMBL" id="KAF3579582.1"/>
    </source>
</evidence>
<protein>
    <submittedName>
        <fullName evidence="2">Uncharacterized protein</fullName>
    </submittedName>
</protein>
<gene>
    <name evidence="2" type="ORF">DY000_02029404</name>
</gene>
<dbReference type="EMBL" id="QGKV02000649">
    <property type="protein sequence ID" value="KAF3579582.1"/>
    <property type="molecule type" value="Genomic_DNA"/>
</dbReference>
<organism evidence="2 3">
    <name type="scientific">Brassica cretica</name>
    <name type="common">Mustard</name>
    <dbReference type="NCBI Taxonomy" id="69181"/>
    <lineage>
        <taxon>Eukaryota</taxon>
        <taxon>Viridiplantae</taxon>
        <taxon>Streptophyta</taxon>
        <taxon>Embryophyta</taxon>
        <taxon>Tracheophyta</taxon>
        <taxon>Spermatophyta</taxon>
        <taxon>Magnoliopsida</taxon>
        <taxon>eudicotyledons</taxon>
        <taxon>Gunneridae</taxon>
        <taxon>Pentapetalae</taxon>
        <taxon>rosids</taxon>
        <taxon>malvids</taxon>
        <taxon>Brassicales</taxon>
        <taxon>Brassicaceae</taxon>
        <taxon>Brassiceae</taxon>
        <taxon>Brassica</taxon>
    </lineage>
</organism>
<name>A0ABQ7DPQ3_BRACR</name>
<proteinExistence type="predicted"/>
<reference evidence="2 3" key="1">
    <citation type="journal article" date="2020" name="BMC Genomics">
        <title>Intraspecific diversification of the crop wild relative Brassica cretica Lam. using demographic model selection.</title>
        <authorList>
            <person name="Kioukis A."/>
            <person name="Michalopoulou V.A."/>
            <person name="Briers L."/>
            <person name="Pirintsos S."/>
            <person name="Studholme D.J."/>
            <person name="Pavlidis P."/>
            <person name="Sarris P.F."/>
        </authorList>
    </citation>
    <scope>NUCLEOTIDE SEQUENCE [LARGE SCALE GENOMIC DNA]</scope>
    <source>
        <strain evidence="3">cv. PFS-1207/04</strain>
    </source>
</reference>